<protein>
    <submittedName>
        <fullName evidence="1">Uncharacterized protein</fullName>
    </submittedName>
</protein>
<keyword evidence="2" id="KW-1185">Reference proteome</keyword>
<dbReference type="KEGG" id="vg:77937102"/>
<evidence type="ECO:0000313" key="2">
    <source>
        <dbReference type="Proteomes" id="UP000322144"/>
    </source>
</evidence>
<reference evidence="1 2" key="1">
    <citation type="submission" date="2019-06" db="EMBL/GenBank/DDBJ databases">
        <title>A distant relative of Phikzvirus genus phages from a therapeutic phage collection.</title>
        <authorList>
            <person name="Hejnowicz M.S."/>
            <person name="Dabrowski K."/>
            <person name="Gawor J."/>
            <person name="Weber-Dabrowska B."/>
            <person name="Gromadka R."/>
            <person name="Lobocka M.B."/>
        </authorList>
    </citation>
    <scope>NUCLEOTIDE SEQUENCE [LARGE SCALE GENOMIC DNA]</scope>
</reference>
<proteinExistence type="predicted"/>
<dbReference type="EMBL" id="MN103543">
    <property type="protein sequence ID" value="QEM42081.1"/>
    <property type="molecule type" value="Genomic_DNA"/>
</dbReference>
<name>A0A5C1K995_9CAUD</name>
<evidence type="ECO:0000313" key="1">
    <source>
        <dbReference type="EMBL" id="QEM42081.1"/>
    </source>
</evidence>
<dbReference type="GeneID" id="77937102"/>
<organism evidence="1 2">
    <name type="scientific">Pseudomonas phage vB_PaeM_PS119XW</name>
    <dbReference type="NCBI Taxonomy" id="2601632"/>
    <lineage>
        <taxon>Viruses</taxon>
        <taxon>Duplodnaviria</taxon>
        <taxon>Heunggongvirae</taxon>
        <taxon>Uroviricota</taxon>
        <taxon>Caudoviricetes</taxon>
        <taxon>Chimalliviridae</taxon>
        <taxon>Pawinskivirus</taxon>
        <taxon>Pawinskivirus PS119XW</taxon>
    </lineage>
</organism>
<dbReference type="Proteomes" id="UP000322144">
    <property type="component" value="Segment"/>
</dbReference>
<sequence>MDYKWHGKFVVEIHGNGCRNGSGTSYLVREGSKKHDQRDYAIISRIGFQDTLLLEEHEVEDYLNNVAPSIAHAIWESEGRPSDNRMNIRALRIDMDSLFNRFQIYSGSPIDMDDSYKAV</sequence>
<accession>A0A5C1K995</accession>
<dbReference type="RefSeq" id="YP_010661092.1">
    <property type="nucleotide sequence ID" value="NC_070882.1"/>
</dbReference>